<dbReference type="InterPro" id="IPR050313">
    <property type="entry name" value="Carb_Metab_HTH_regulators"/>
</dbReference>
<dbReference type="InterPro" id="IPR037171">
    <property type="entry name" value="NagB/RpiA_transferase-like"/>
</dbReference>
<proteinExistence type="predicted"/>
<keyword evidence="2" id="KW-0238">DNA-binding</keyword>
<dbReference type="KEGG" id="cthd:CDO33_08175"/>
<name>A0A2K2FDI4_9CLOT</name>
<evidence type="ECO:0000256" key="3">
    <source>
        <dbReference type="ARBA" id="ARBA00023163"/>
    </source>
</evidence>
<dbReference type="EMBL" id="NIOJ01000044">
    <property type="protein sequence ID" value="PNT96817.1"/>
    <property type="molecule type" value="Genomic_DNA"/>
</dbReference>
<evidence type="ECO:0000256" key="1">
    <source>
        <dbReference type="ARBA" id="ARBA00023015"/>
    </source>
</evidence>
<dbReference type="SMART" id="SM00420">
    <property type="entry name" value="HTH_DEOR"/>
    <property type="match status" value="1"/>
</dbReference>
<sequence length="257" mass="28569">MLAVERRKRIAEIITENKSVLVTELSKMFDVTEETIRRDLEKLENQGVLVRSYGGATLVEDSMTEIPAEKRQVINQAGKDAIAKAASDLVNDGDTIFLDASTTTFYLARHIKDKKGVTVITNSEKVVMELSGSDGLNIICTGGILDRNNQSYVGRIAENVIKDNYYANKTFFSCRGVTLNRGLTDFNEQQAEIKRAMISCSDTAIFLCDHSKFGKIGVPVVATFDDIHCLITDAAVDKAFEDELNRKNVKYILANNR</sequence>
<dbReference type="GO" id="GO:0003700">
    <property type="term" value="F:DNA-binding transcription factor activity"/>
    <property type="evidence" value="ECO:0007669"/>
    <property type="project" value="InterPro"/>
</dbReference>
<dbReference type="PANTHER" id="PTHR30363:SF44">
    <property type="entry name" value="AGA OPERON TRANSCRIPTIONAL REPRESSOR-RELATED"/>
    <property type="match status" value="1"/>
</dbReference>
<gene>
    <name evidence="5" type="ORF">CDQ84_14525</name>
</gene>
<dbReference type="InterPro" id="IPR036390">
    <property type="entry name" value="WH_DNA-bd_sf"/>
</dbReference>
<dbReference type="Proteomes" id="UP000236151">
    <property type="component" value="Unassembled WGS sequence"/>
</dbReference>
<dbReference type="Gene3D" id="3.40.50.1360">
    <property type="match status" value="1"/>
</dbReference>
<dbReference type="SUPFAM" id="SSF100950">
    <property type="entry name" value="NagB/RpiA/CoA transferase-like"/>
    <property type="match status" value="1"/>
</dbReference>
<dbReference type="PROSITE" id="PS00894">
    <property type="entry name" value="HTH_DEOR_1"/>
    <property type="match status" value="1"/>
</dbReference>
<dbReference type="PANTHER" id="PTHR30363">
    <property type="entry name" value="HTH-TYPE TRANSCRIPTIONAL REGULATOR SRLR-RELATED"/>
    <property type="match status" value="1"/>
</dbReference>
<comment type="caution">
    <text evidence="5">The sequence shown here is derived from an EMBL/GenBank/DDBJ whole genome shotgun (WGS) entry which is preliminary data.</text>
</comment>
<dbReference type="GO" id="GO:0003677">
    <property type="term" value="F:DNA binding"/>
    <property type="evidence" value="ECO:0007669"/>
    <property type="project" value="UniProtKB-KW"/>
</dbReference>
<keyword evidence="3" id="KW-0804">Transcription</keyword>
<evidence type="ECO:0000313" key="6">
    <source>
        <dbReference type="Proteomes" id="UP000236151"/>
    </source>
</evidence>
<organism evidence="5 6">
    <name type="scientific">Clostridium thermosuccinogenes</name>
    <dbReference type="NCBI Taxonomy" id="84032"/>
    <lineage>
        <taxon>Bacteria</taxon>
        <taxon>Bacillati</taxon>
        <taxon>Bacillota</taxon>
        <taxon>Clostridia</taxon>
        <taxon>Eubacteriales</taxon>
        <taxon>Clostridiaceae</taxon>
        <taxon>Clostridium</taxon>
    </lineage>
</organism>
<dbReference type="InterPro" id="IPR014036">
    <property type="entry name" value="DeoR-like_C"/>
</dbReference>
<dbReference type="OrthoDB" id="9797223at2"/>
<evidence type="ECO:0000313" key="5">
    <source>
        <dbReference type="EMBL" id="PNT96817.1"/>
    </source>
</evidence>
<keyword evidence="6" id="KW-1185">Reference proteome</keyword>
<accession>A0A2K2FDI4</accession>
<evidence type="ECO:0000256" key="2">
    <source>
        <dbReference type="ARBA" id="ARBA00023125"/>
    </source>
</evidence>
<dbReference type="RefSeq" id="WP_103082457.1">
    <property type="nucleotide sequence ID" value="NZ_CP021850.1"/>
</dbReference>
<dbReference type="Pfam" id="PF08220">
    <property type="entry name" value="HTH_DeoR"/>
    <property type="match status" value="1"/>
</dbReference>
<dbReference type="Gene3D" id="1.10.10.10">
    <property type="entry name" value="Winged helix-like DNA-binding domain superfamily/Winged helix DNA-binding domain"/>
    <property type="match status" value="1"/>
</dbReference>
<dbReference type="SMART" id="SM01134">
    <property type="entry name" value="DeoRC"/>
    <property type="match status" value="1"/>
</dbReference>
<dbReference type="AlphaFoldDB" id="A0A2K2FDI4"/>
<evidence type="ECO:0000259" key="4">
    <source>
        <dbReference type="PROSITE" id="PS51000"/>
    </source>
</evidence>
<dbReference type="SUPFAM" id="SSF46785">
    <property type="entry name" value="Winged helix' DNA-binding domain"/>
    <property type="match status" value="1"/>
</dbReference>
<dbReference type="PRINTS" id="PR00037">
    <property type="entry name" value="HTHLACR"/>
</dbReference>
<keyword evidence="1" id="KW-0805">Transcription regulation</keyword>
<dbReference type="InterPro" id="IPR036388">
    <property type="entry name" value="WH-like_DNA-bd_sf"/>
</dbReference>
<dbReference type="InterPro" id="IPR001034">
    <property type="entry name" value="DeoR_HTH"/>
</dbReference>
<protein>
    <recommendedName>
        <fullName evidence="4">HTH deoR-type domain-containing protein</fullName>
    </recommendedName>
</protein>
<reference evidence="5 6" key="1">
    <citation type="submission" date="2017-06" db="EMBL/GenBank/DDBJ databases">
        <title>Investigating the central metabolism of Clostridium thermosuccinogenes.</title>
        <authorList>
            <person name="Koendjbiharie J.G."/>
            <person name="van Kranenburg R."/>
        </authorList>
    </citation>
    <scope>NUCLEOTIDE SEQUENCE [LARGE SCALE GENOMIC DNA]</scope>
    <source>
        <strain evidence="5 6">DSM 5806</strain>
    </source>
</reference>
<dbReference type="InterPro" id="IPR018356">
    <property type="entry name" value="Tscrpt_reg_HTH_DeoR_CS"/>
</dbReference>
<feature type="domain" description="HTH deoR-type" evidence="4">
    <location>
        <begin position="3"/>
        <end position="58"/>
    </location>
</feature>
<dbReference type="PROSITE" id="PS51000">
    <property type="entry name" value="HTH_DEOR_2"/>
    <property type="match status" value="1"/>
</dbReference>
<dbReference type="Pfam" id="PF00455">
    <property type="entry name" value="DeoRC"/>
    <property type="match status" value="1"/>
</dbReference>